<dbReference type="Proteomes" id="UP000324222">
    <property type="component" value="Unassembled WGS sequence"/>
</dbReference>
<name>A0A5B7K9G4_PORTR</name>
<evidence type="ECO:0000313" key="3">
    <source>
        <dbReference type="Proteomes" id="UP000324222"/>
    </source>
</evidence>
<proteinExistence type="predicted"/>
<gene>
    <name evidence="2" type="ORF">E2C01_098852</name>
</gene>
<comment type="caution">
    <text evidence="2">The sequence shown here is derived from an EMBL/GenBank/DDBJ whole genome shotgun (WGS) entry which is preliminary data.</text>
</comment>
<keyword evidence="3" id="KW-1185">Reference proteome</keyword>
<evidence type="ECO:0000256" key="1">
    <source>
        <dbReference type="SAM" id="MobiDB-lite"/>
    </source>
</evidence>
<sequence>MWSGTAERLLKVAFDVKVGGKVERGFLVVAQTSPTPTPPPAPVYPVGHKRLSNPVVQTCSLPVGEAQAQVPGARNLWAGARHRGMVGAPQPIQGTALGYRDPAFPSPK</sequence>
<reference evidence="2 3" key="1">
    <citation type="submission" date="2019-05" db="EMBL/GenBank/DDBJ databases">
        <title>Another draft genome of Portunus trituberculatus and its Hox gene families provides insights of decapod evolution.</title>
        <authorList>
            <person name="Jeong J.-H."/>
            <person name="Song I."/>
            <person name="Kim S."/>
            <person name="Choi T."/>
            <person name="Kim D."/>
            <person name="Ryu S."/>
            <person name="Kim W."/>
        </authorList>
    </citation>
    <scope>NUCLEOTIDE SEQUENCE [LARGE SCALE GENOMIC DNA]</scope>
    <source>
        <tissue evidence="2">Muscle</tissue>
    </source>
</reference>
<dbReference type="EMBL" id="VSRR010135278">
    <property type="protein sequence ID" value="MPD03227.1"/>
    <property type="molecule type" value="Genomic_DNA"/>
</dbReference>
<organism evidence="2 3">
    <name type="scientific">Portunus trituberculatus</name>
    <name type="common">Swimming crab</name>
    <name type="synonym">Neptunus trituberculatus</name>
    <dbReference type="NCBI Taxonomy" id="210409"/>
    <lineage>
        <taxon>Eukaryota</taxon>
        <taxon>Metazoa</taxon>
        <taxon>Ecdysozoa</taxon>
        <taxon>Arthropoda</taxon>
        <taxon>Crustacea</taxon>
        <taxon>Multicrustacea</taxon>
        <taxon>Malacostraca</taxon>
        <taxon>Eumalacostraca</taxon>
        <taxon>Eucarida</taxon>
        <taxon>Decapoda</taxon>
        <taxon>Pleocyemata</taxon>
        <taxon>Brachyura</taxon>
        <taxon>Eubrachyura</taxon>
        <taxon>Portunoidea</taxon>
        <taxon>Portunidae</taxon>
        <taxon>Portuninae</taxon>
        <taxon>Portunus</taxon>
    </lineage>
</organism>
<dbReference type="AlphaFoldDB" id="A0A5B7K9G4"/>
<accession>A0A5B7K9G4</accession>
<feature type="region of interest" description="Disordered" evidence="1">
    <location>
        <begin position="87"/>
        <end position="108"/>
    </location>
</feature>
<protein>
    <submittedName>
        <fullName evidence="2">Uncharacterized protein</fullName>
    </submittedName>
</protein>
<evidence type="ECO:0000313" key="2">
    <source>
        <dbReference type="EMBL" id="MPD03227.1"/>
    </source>
</evidence>